<reference evidence="7" key="1">
    <citation type="submission" date="2016-11" db="EMBL/GenBank/DDBJ databases">
        <authorList>
            <person name="Varghese N."/>
            <person name="Submissions S."/>
        </authorList>
    </citation>
    <scope>NUCLEOTIDE SEQUENCE [LARGE SCALE GENOMIC DNA]</scope>
    <source>
        <strain evidence="7">DSM 16057</strain>
    </source>
</reference>
<dbReference type="SMART" id="SM00530">
    <property type="entry name" value="HTH_XRE"/>
    <property type="match status" value="1"/>
</dbReference>
<evidence type="ECO:0000313" key="6">
    <source>
        <dbReference type="EMBL" id="SHJ59188.1"/>
    </source>
</evidence>
<evidence type="ECO:0000313" key="7">
    <source>
        <dbReference type="Proteomes" id="UP000184529"/>
    </source>
</evidence>
<dbReference type="CDD" id="cd00093">
    <property type="entry name" value="HTH_XRE"/>
    <property type="match status" value="1"/>
</dbReference>
<dbReference type="Proteomes" id="UP000184529">
    <property type="component" value="Unassembled WGS sequence"/>
</dbReference>
<dbReference type="InterPro" id="IPR001387">
    <property type="entry name" value="Cro/C1-type_HTH"/>
</dbReference>
<dbReference type="STRING" id="1121432.SAMN02745219_02894"/>
<organism evidence="6 7">
    <name type="scientific">Desulfofundulus thermosubterraneus DSM 16057</name>
    <dbReference type="NCBI Taxonomy" id="1121432"/>
    <lineage>
        <taxon>Bacteria</taxon>
        <taxon>Bacillati</taxon>
        <taxon>Bacillota</taxon>
        <taxon>Clostridia</taxon>
        <taxon>Eubacteriales</taxon>
        <taxon>Peptococcaceae</taxon>
        <taxon>Desulfofundulus</taxon>
    </lineage>
</organism>
<dbReference type="InterPro" id="IPR038722">
    <property type="entry name" value="Ner_HTH_dom"/>
</dbReference>
<dbReference type="AlphaFoldDB" id="A0A1M6KJQ9"/>
<evidence type="ECO:0000256" key="3">
    <source>
        <dbReference type="ARBA" id="ARBA00023125"/>
    </source>
</evidence>
<keyword evidence="4" id="KW-0804">Transcription</keyword>
<proteinExistence type="inferred from homology"/>
<dbReference type="PROSITE" id="PS50943">
    <property type="entry name" value="HTH_CROC1"/>
    <property type="match status" value="1"/>
</dbReference>
<keyword evidence="7" id="KW-1185">Reference proteome</keyword>
<dbReference type="Pfam" id="PF13693">
    <property type="entry name" value="HTH_35"/>
    <property type="match status" value="1"/>
</dbReference>
<evidence type="ECO:0000259" key="5">
    <source>
        <dbReference type="PROSITE" id="PS50943"/>
    </source>
</evidence>
<evidence type="ECO:0000256" key="4">
    <source>
        <dbReference type="ARBA" id="ARBA00023163"/>
    </source>
</evidence>
<dbReference type="SUPFAM" id="SSF47413">
    <property type="entry name" value="lambda repressor-like DNA-binding domains"/>
    <property type="match status" value="1"/>
</dbReference>
<gene>
    <name evidence="6" type="ORF">SAMN02745219_02894</name>
</gene>
<keyword evidence="3 6" id="KW-0238">DNA-binding</keyword>
<protein>
    <submittedName>
        <fullName evidence="6">Winged helix-turn-helix DNA-binding</fullName>
    </submittedName>
</protein>
<dbReference type="Gene3D" id="1.10.260.40">
    <property type="entry name" value="lambda repressor-like DNA-binding domains"/>
    <property type="match status" value="1"/>
</dbReference>
<accession>A0A1M6KJQ9</accession>
<sequence>MVAAKKGLTGLEIRIELMRRGIKLVDIAARAGVKPPAVTRMLSGKDQYKGRRLRPVIAEALGLPEDEIWPPEVERRAAR</sequence>
<evidence type="ECO:0000256" key="1">
    <source>
        <dbReference type="ARBA" id="ARBA00006157"/>
    </source>
</evidence>
<dbReference type="EMBL" id="FQZM01000043">
    <property type="protein sequence ID" value="SHJ59188.1"/>
    <property type="molecule type" value="Genomic_DNA"/>
</dbReference>
<dbReference type="GO" id="GO:0003677">
    <property type="term" value="F:DNA binding"/>
    <property type="evidence" value="ECO:0007669"/>
    <property type="project" value="UniProtKB-KW"/>
</dbReference>
<name>A0A1M6KJQ9_9FIRM</name>
<evidence type="ECO:0000256" key="2">
    <source>
        <dbReference type="ARBA" id="ARBA00023015"/>
    </source>
</evidence>
<comment type="similarity">
    <text evidence="1">Belongs to the ner transcriptional regulatory family.</text>
</comment>
<feature type="domain" description="HTH cro/C1-type" evidence="5">
    <location>
        <begin position="13"/>
        <end position="68"/>
    </location>
</feature>
<dbReference type="InterPro" id="IPR010982">
    <property type="entry name" value="Lambda_DNA-bd_dom_sf"/>
</dbReference>
<keyword evidence="2" id="KW-0805">Transcription regulation</keyword>